<protein>
    <submittedName>
        <fullName evidence="1">Phospholipase domain containing protein</fullName>
    </submittedName>
</protein>
<accession>A0A8S5M079</accession>
<sequence length="56" mass="6561">MTSRRKHPVNWLGVFFMPKKPPLGHLPWITGRGAGGLIAFILQRDFWKVKKILKKY</sequence>
<proteinExistence type="predicted"/>
<reference evidence="1" key="1">
    <citation type="journal article" date="2021" name="Proc. Natl. Acad. Sci. U.S.A.">
        <title>A Catalog of Tens of Thousands of Viruses from Human Metagenomes Reveals Hidden Associations with Chronic Diseases.</title>
        <authorList>
            <person name="Tisza M.J."/>
            <person name="Buck C.B."/>
        </authorList>
    </citation>
    <scope>NUCLEOTIDE SEQUENCE</scope>
    <source>
        <strain evidence="1">CtuvC1</strain>
    </source>
</reference>
<name>A0A8S5M079_9CAUD</name>
<evidence type="ECO:0000313" key="1">
    <source>
        <dbReference type="EMBL" id="DAD75491.1"/>
    </source>
</evidence>
<dbReference type="EMBL" id="BK014784">
    <property type="protein sequence ID" value="DAD75491.1"/>
    <property type="molecule type" value="Genomic_DNA"/>
</dbReference>
<organism evidence="1">
    <name type="scientific">Siphoviridae sp. ctuvC1</name>
    <dbReference type="NCBI Taxonomy" id="2826507"/>
    <lineage>
        <taxon>Viruses</taxon>
        <taxon>Duplodnaviria</taxon>
        <taxon>Heunggongvirae</taxon>
        <taxon>Uroviricota</taxon>
        <taxon>Caudoviricetes</taxon>
    </lineage>
</organism>